<dbReference type="InterPro" id="IPR029069">
    <property type="entry name" value="HotDog_dom_sf"/>
</dbReference>
<evidence type="ECO:0000313" key="2">
    <source>
        <dbReference type="Proteomes" id="UP000006286"/>
    </source>
</evidence>
<accession>K0C828</accession>
<dbReference type="AlphaFoldDB" id="K0C828"/>
<dbReference type="Gene3D" id="3.10.129.10">
    <property type="entry name" value="Hotdog Thioesterase"/>
    <property type="match status" value="1"/>
</dbReference>
<organism evidence="1 2">
    <name type="scientific">Alcanivorax dieselolei (strain DSM 16502 / CGMCC 1.3690 / MCCC 1A00001 / B-5)</name>
    <name type="common">Alloalcanivorax dieselolei</name>
    <dbReference type="NCBI Taxonomy" id="930169"/>
    <lineage>
        <taxon>Bacteria</taxon>
        <taxon>Pseudomonadati</taxon>
        <taxon>Pseudomonadota</taxon>
        <taxon>Gammaproteobacteria</taxon>
        <taxon>Oceanospirillales</taxon>
        <taxon>Alcanivoracaceae</taxon>
        <taxon>Alloalcanivorax</taxon>
    </lineage>
</organism>
<dbReference type="EMBL" id="CP003466">
    <property type="protein sequence ID" value="AFT69659.1"/>
    <property type="molecule type" value="Genomic_DNA"/>
</dbReference>
<dbReference type="eggNOG" id="COG2050">
    <property type="taxonomic scope" value="Bacteria"/>
</dbReference>
<proteinExistence type="predicted"/>
<dbReference type="SUPFAM" id="SSF54637">
    <property type="entry name" value="Thioesterase/thiol ester dehydrase-isomerase"/>
    <property type="match status" value="1"/>
</dbReference>
<dbReference type="CDD" id="cd03443">
    <property type="entry name" value="PaaI_thioesterase"/>
    <property type="match status" value="1"/>
</dbReference>
<dbReference type="InterPro" id="IPR027961">
    <property type="entry name" value="DUF4442"/>
</dbReference>
<dbReference type="HOGENOM" id="CLU_102543_2_1_6"/>
<dbReference type="RefSeq" id="WP_014993737.1">
    <property type="nucleotide sequence ID" value="NC_018691.1"/>
</dbReference>
<sequence>MNESIHPTLVLYNKLSDLPMGKILFTRGVCFKAPYFATIRPLITGLRPGYGEVKIRKRRSVQNHLGTVHAIAMCNMAELASGTMTEISVPATHRWIPKGMEVEYLKKAETDLIAVARAELPGQWPDSGDFSTRVEVQNIHGEVVARMVITMWVSVKKKQTA</sequence>
<evidence type="ECO:0000313" key="1">
    <source>
        <dbReference type="EMBL" id="AFT69659.1"/>
    </source>
</evidence>
<name>K0C828_ALCDB</name>
<dbReference type="PATRIC" id="fig|930169.3.peg.1351"/>
<gene>
    <name evidence="1" type="ordered locus">B5T_01377</name>
</gene>
<protein>
    <submittedName>
        <fullName evidence="1">Thioesterase superfamily enzyme</fullName>
    </submittedName>
</protein>
<reference evidence="1 2" key="1">
    <citation type="journal article" date="2012" name="J. Bacteriol.">
        <title>Complete genome sequence of Alcanivorax dieselolei type strain B5.</title>
        <authorList>
            <person name="Lai Q."/>
            <person name="Li W."/>
            <person name="Shao Z."/>
        </authorList>
    </citation>
    <scope>NUCLEOTIDE SEQUENCE [LARGE SCALE GENOMIC DNA]</scope>
    <source>
        <strain evidence="2">DSM 16502 / CGMCC 1.3690 / B-5</strain>
    </source>
</reference>
<dbReference type="Pfam" id="PF14539">
    <property type="entry name" value="DUF4442"/>
    <property type="match status" value="1"/>
</dbReference>
<dbReference type="KEGG" id="adi:B5T_01377"/>
<dbReference type="Proteomes" id="UP000006286">
    <property type="component" value="Chromosome"/>
</dbReference>
<dbReference type="STRING" id="930169.B5T_01377"/>
<keyword evidence="2" id="KW-1185">Reference proteome</keyword>